<comment type="caution">
    <text evidence="1">The sequence shown here is derived from an EMBL/GenBank/DDBJ whole genome shotgun (WGS) entry which is preliminary data.</text>
</comment>
<accession>A0A0F9ADS0</accession>
<dbReference type="EMBL" id="LAZR01046500">
    <property type="protein sequence ID" value="KKK96410.1"/>
    <property type="molecule type" value="Genomic_DNA"/>
</dbReference>
<evidence type="ECO:0008006" key="2">
    <source>
        <dbReference type="Google" id="ProtNLM"/>
    </source>
</evidence>
<sequence>EEGKPDAYRFQDIIGNTLRYIFKGQLTDMKIEARAEGTRIDVKFRRKNRKGFFKDLEEVYKIPCPNIFIECKNYSDDPGNEEFDQLDSYLKPRTGMFGFLVVRHIEDKAKALAHCIRRNRDSTNQKEVIMVLEDRDIMKLIKARLQYPNGINKLLFKKLDKILF</sequence>
<name>A0A0F9ADS0_9ZZZZ</name>
<dbReference type="AlphaFoldDB" id="A0A0F9ADS0"/>
<proteinExistence type="predicted"/>
<feature type="non-terminal residue" evidence="1">
    <location>
        <position position="1"/>
    </location>
</feature>
<reference evidence="1" key="1">
    <citation type="journal article" date="2015" name="Nature">
        <title>Complex archaea that bridge the gap between prokaryotes and eukaryotes.</title>
        <authorList>
            <person name="Spang A."/>
            <person name="Saw J.H."/>
            <person name="Jorgensen S.L."/>
            <person name="Zaremba-Niedzwiedzka K."/>
            <person name="Martijn J."/>
            <person name="Lind A.E."/>
            <person name="van Eijk R."/>
            <person name="Schleper C."/>
            <person name="Guy L."/>
            <person name="Ettema T.J."/>
        </authorList>
    </citation>
    <scope>NUCLEOTIDE SEQUENCE</scope>
</reference>
<gene>
    <name evidence="1" type="ORF">LCGC14_2663050</name>
</gene>
<evidence type="ECO:0000313" key="1">
    <source>
        <dbReference type="EMBL" id="KKK96410.1"/>
    </source>
</evidence>
<protein>
    <recommendedName>
        <fullName evidence="2">Restriction endonuclease type IV Mrr domain-containing protein</fullName>
    </recommendedName>
</protein>
<organism evidence="1">
    <name type="scientific">marine sediment metagenome</name>
    <dbReference type="NCBI Taxonomy" id="412755"/>
    <lineage>
        <taxon>unclassified sequences</taxon>
        <taxon>metagenomes</taxon>
        <taxon>ecological metagenomes</taxon>
    </lineage>
</organism>